<dbReference type="InterPro" id="IPR023631">
    <property type="entry name" value="Amidase_dom"/>
</dbReference>
<feature type="binding site" evidence="6">
    <location>
        <position position="205"/>
    </location>
    <ligand>
        <name>substrate</name>
    </ligand>
</feature>
<dbReference type="Proteomes" id="UP001165120">
    <property type="component" value="Unassembled WGS sequence"/>
</dbReference>
<dbReference type="SUPFAM" id="SSF75304">
    <property type="entry name" value="Amidase signature (AS) enzymes"/>
    <property type="match status" value="1"/>
</dbReference>
<gene>
    <name evidence="8" type="ORF">Cboi02_000263300</name>
</gene>
<dbReference type="InterPro" id="IPR020556">
    <property type="entry name" value="Amidase_CS"/>
</dbReference>
<dbReference type="PROSITE" id="PS00571">
    <property type="entry name" value="AMIDASES"/>
    <property type="match status" value="1"/>
</dbReference>
<evidence type="ECO:0000256" key="5">
    <source>
        <dbReference type="PIRSR" id="PIRSR001221-1"/>
    </source>
</evidence>
<evidence type="ECO:0000259" key="7">
    <source>
        <dbReference type="Pfam" id="PF01425"/>
    </source>
</evidence>
<dbReference type="PIRSF" id="PIRSF001221">
    <property type="entry name" value="Amidase_fungi"/>
    <property type="match status" value="1"/>
</dbReference>
<comment type="similarity">
    <text evidence="2">Belongs to the amidase family.</text>
</comment>
<reference evidence="8" key="1">
    <citation type="submission" date="2023-04" db="EMBL/GenBank/DDBJ databases">
        <title>Candida boidinii NBRC 10035.</title>
        <authorList>
            <person name="Ichikawa N."/>
            <person name="Sato H."/>
            <person name="Tonouchi N."/>
        </authorList>
    </citation>
    <scope>NUCLEOTIDE SEQUENCE</scope>
    <source>
        <strain evidence="8">NBRC 10035</strain>
    </source>
</reference>
<organism evidence="8 9">
    <name type="scientific">Candida boidinii</name>
    <name type="common">Yeast</name>
    <dbReference type="NCBI Taxonomy" id="5477"/>
    <lineage>
        <taxon>Eukaryota</taxon>
        <taxon>Fungi</taxon>
        <taxon>Dikarya</taxon>
        <taxon>Ascomycota</taxon>
        <taxon>Saccharomycotina</taxon>
        <taxon>Pichiomycetes</taxon>
        <taxon>Pichiales</taxon>
        <taxon>Pichiaceae</taxon>
        <taxon>Ogataea</taxon>
        <taxon>Ogataea/Candida clade</taxon>
    </lineage>
</organism>
<feature type="active site" description="Charge relay system" evidence="5">
    <location>
        <position position="128"/>
    </location>
</feature>
<feature type="active site" description="Charge relay system" evidence="5">
    <location>
        <position position="205"/>
    </location>
</feature>
<dbReference type="PANTHER" id="PTHR46072">
    <property type="entry name" value="AMIDASE-RELATED-RELATED"/>
    <property type="match status" value="1"/>
</dbReference>
<protein>
    <recommendedName>
        <fullName evidence="3">amidase</fullName>
        <ecNumber evidence="3">3.5.1.4</ecNumber>
    </recommendedName>
</protein>
<feature type="binding site" evidence="6">
    <location>
        <begin position="226"/>
        <end position="229"/>
    </location>
    <ligand>
        <name>substrate</name>
    </ligand>
</feature>
<sequence length="550" mass="60722">MTWEETVEAKRESLLNAIPSEWILDKIPTPEEEPDAVKFLDSYLQEDENKITHSTAIELLAKLSKGELSSLEVTTAFCHRTAILQQLTNCCSEIFFDKAFARAKELDLFFQKNGKTVGPLHGLPISLKDQFNLEGIDSAMGFVSLLNKPKTKSEESKLAIILANAGAVFFVKTTTPTAMMAYATISNIYGPTVNCFNRKVSCGGSSGGEGCIVGARGALIGFGTDIGGSIRVPSAFQGIYGLKGSSNRLPYCKLTNSFAHQPVLSSVVGPMCQDLKDLKFITKLIIDSKPWLLDPKVPPIDWRSVEFTELEAESKPIFAVMKSNGFIEPHPPVQRAIEIVVDSLKKSGYEVIEWNPPFTSKEITKIATEIYGADGYQEVVELSKESGEPIVKEVLSISGGDTSNLPKGCENLHEHWDQARKRYEMQQAIDEYWWGTSKLTSTGKPIDGLIAPVWDSASFKTEDVVNYCGDYTAQFNVLDYTVCITPVLKVDKSIDVIVPKTSFLNKDDELVYKDYDPELFDNCPVSVQVVAPRYQEETAIALSEVVSSVL</sequence>
<feature type="domain" description="Amidase" evidence="7">
    <location>
        <begin position="72"/>
        <end position="538"/>
    </location>
</feature>
<feature type="binding site" evidence="6">
    <location>
        <position position="179"/>
    </location>
    <ligand>
        <name>substrate</name>
    </ligand>
</feature>
<accession>A0A9W6T0D2</accession>
<dbReference type="Pfam" id="PF01425">
    <property type="entry name" value="Amidase"/>
    <property type="match status" value="1"/>
</dbReference>
<evidence type="ECO:0000256" key="6">
    <source>
        <dbReference type="PIRSR" id="PIRSR001221-2"/>
    </source>
</evidence>
<proteinExistence type="inferred from homology"/>
<dbReference type="EC" id="3.5.1.4" evidence="3"/>
<evidence type="ECO:0000256" key="2">
    <source>
        <dbReference type="ARBA" id="ARBA00009199"/>
    </source>
</evidence>
<evidence type="ECO:0000256" key="4">
    <source>
        <dbReference type="ARBA" id="ARBA00022801"/>
    </source>
</evidence>
<dbReference type="PANTHER" id="PTHR46072:SF11">
    <property type="entry name" value="AMIDASE-RELATED"/>
    <property type="match status" value="1"/>
</dbReference>
<comment type="catalytic activity">
    <reaction evidence="1">
        <text>a monocarboxylic acid amide + H2O = a monocarboxylate + NH4(+)</text>
        <dbReference type="Rhea" id="RHEA:12020"/>
        <dbReference type="ChEBI" id="CHEBI:15377"/>
        <dbReference type="ChEBI" id="CHEBI:28938"/>
        <dbReference type="ChEBI" id="CHEBI:35757"/>
        <dbReference type="ChEBI" id="CHEBI:83628"/>
        <dbReference type="EC" id="3.5.1.4"/>
    </reaction>
</comment>
<dbReference type="EMBL" id="BSXN01000809">
    <property type="protein sequence ID" value="GME69908.1"/>
    <property type="molecule type" value="Genomic_DNA"/>
</dbReference>
<evidence type="ECO:0000256" key="1">
    <source>
        <dbReference type="ARBA" id="ARBA00001311"/>
    </source>
</evidence>
<dbReference type="Gene3D" id="3.90.1300.10">
    <property type="entry name" value="Amidase signature (AS) domain"/>
    <property type="match status" value="1"/>
</dbReference>
<evidence type="ECO:0000256" key="3">
    <source>
        <dbReference type="ARBA" id="ARBA00012922"/>
    </source>
</evidence>
<name>A0A9W6T0D2_CANBO</name>
<evidence type="ECO:0000313" key="9">
    <source>
        <dbReference type="Proteomes" id="UP001165120"/>
    </source>
</evidence>
<evidence type="ECO:0000313" key="8">
    <source>
        <dbReference type="EMBL" id="GME69908.1"/>
    </source>
</evidence>
<dbReference type="AlphaFoldDB" id="A0A9W6T0D2"/>
<feature type="active site" description="Acyl-ester intermediate" evidence="5">
    <location>
        <position position="229"/>
    </location>
</feature>
<keyword evidence="9" id="KW-1185">Reference proteome</keyword>
<dbReference type="InterPro" id="IPR036928">
    <property type="entry name" value="AS_sf"/>
</dbReference>
<dbReference type="GO" id="GO:0004040">
    <property type="term" value="F:amidase activity"/>
    <property type="evidence" value="ECO:0007669"/>
    <property type="project" value="UniProtKB-EC"/>
</dbReference>
<comment type="caution">
    <text evidence="8">The sequence shown here is derived from an EMBL/GenBank/DDBJ whole genome shotgun (WGS) entry which is preliminary data.</text>
</comment>
<keyword evidence="4" id="KW-0378">Hydrolase</keyword>